<proteinExistence type="predicted"/>
<evidence type="ECO:0000313" key="2">
    <source>
        <dbReference type="EMBL" id="MBL4932316.1"/>
    </source>
</evidence>
<accession>A0A937FIX7</accession>
<gene>
    <name evidence="2" type="ORF">JK634_10900</name>
</gene>
<dbReference type="SUPFAM" id="SSF109604">
    <property type="entry name" value="HD-domain/PDEase-like"/>
    <property type="match status" value="1"/>
</dbReference>
<dbReference type="Proteomes" id="UP000623681">
    <property type="component" value="Unassembled WGS sequence"/>
</dbReference>
<evidence type="ECO:0000313" key="3">
    <source>
        <dbReference type="Proteomes" id="UP000623681"/>
    </source>
</evidence>
<dbReference type="Gene3D" id="1.10.3210.10">
    <property type="entry name" value="Hypothetical protein af1432"/>
    <property type="match status" value="1"/>
</dbReference>
<dbReference type="InterPro" id="IPR003607">
    <property type="entry name" value="HD/PDEase_dom"/>
</dbReference>
<dbReference type="RefSeq" id="WP_202767681.1">
    <property type="nucleotide sequence ID" value="NZ_JAESWA010000022.1"/>
</dbReference>
<protein>
    <submittedName>
        <fullName evidence="2">HD domain-containing protein</fullName>
    </submittedName>
</protein>
<dbReference type="Pfam" id="PF01966">
    <property type="entry name" value="HD"/>
    <property type="match status" value="1"/>
</dbReference>
<sequence length="158" mass="18711">MDRVNEILNSREYRILLNNIELLEKDRIYCKHNLEHFLNMARICYIINLERNLGFSKEIIYIIGLLHDIGRGEQYEKGTPHNEASYEIAKSFLDRMNFSFEEKELIKEGILGHRRIQKTSPMASLIYEGDKLSRECYNCKATLGCNWDDSKKNLEIKY</sequence>
<dbReference type="EMBL" id="JAESWA010000022">
    <property type="protein sequence ID" value="MBL4932316.1"/>
    <property type="molecule type" value="Genomic_DNA"/>
</dbReference>
<comment type="caution">
    <text evidence="2">The sequence shown here is derived from an EMBL/GenBank/DDBJ whole genome shotgun (WGS) entry which is preliminary data.</text>
</comment>
<name>A0A937FIX7_9CLOT</name>
<dbReference type="AlphaFoldDB" id="A0A937FIX7"/>
<dbReference type="SMART" id="SM00471">
    <property type="entry name" value="HDc"/>
    <property type="match status" value="1"/>
</dbReference>
<keyword evidence="3" id="KW-1185">Reference proteome</keyword>
<evidence type="ECO:0000259" key="1">
    <source>
        <dbReference type="PROSITE" id="PS51831"/>
    </source>
</evidence>
<feature type="domain" description="HD" evidence="1">
    <location>
        <begin position="33"/>
        <end position="135"/>
    </location>
</feature>
<organism evidence="2 3">
    <name type="scientific">Clostridium paridis</name>
    <dbReference type="NCBI Taxonomy" id="2803863"/>
    <lineage>
        <taxon>Bacteria</taxon>
        <taxon>Bacillati</taxon>
        <taxon>Bacillota</taxon>
        <taxon>Clostridia</taxon>
        <taxon>Eubacteriales</taxon>
        <taxon>Clostridiaceae</taxon>
        <taxon>Clostridium</taxon>
    </lineage>
</organism>
<reference evidence="2" key="1">
    <citation type="submission" date="2021-01" db="EMBL/GenBank/DDBJ databases">
        <title>Genome public.</title>
        <authorList>
            <person name="Liu C."/>
            <person name="Sun Q."/>
        </authorList>
    </citation>
    <scope>NUCLEOTIDE SEQUENCE</scope>
    <source>
        <strain evidence="2">YIM B02565</strain>
    </source>
</reference>
<dbReference type="InterPro" id="IPR006674">
    <property type="entry name" value="HD_domain"/>
</dbReference>
<dbReference type="PROSITE" id="PS51831">
    <property type="entry name" value="HD"/>
    <property type="match status" value="1"/>
</dbReference>